<keyword evidence="6" id="KW-1185">Reference proteome</keyword>
<dbReference type="EMBL" id="LDAU01000114">
    <property type="protein sequence ID" value="KRX04620.1"/>
    <property type="molecule type" value="Genomic_DNA"/>
</dbReference>
<feature type="region of interest" description="Disordered" evidence="3">
    <location>
        <begin position="368"/>
        <end position="399"/>
    </location>
</feature>
<dbReference type="PANTHER" id="PTHR13832:SF668">
    <property type="entry name" value="PROTEIN PHOSPHATASE 2C 39-RELATED"/>
    <property type="match status" value="1"/>
</dbReference>
<dbReference type="Proteomes" id="UP000054937">
    <property type="component" value="Unassembled WGS sequence"/>
</dbReference>
<dbReference type="AlphaFoldDB" id="A0A0V0QQY8"/>
<dbReference type="GO" id="GO:0016020">
    <property type="term" value="C:membrane"/>
    <property type="evidence" value="ECO:0007669"/>
    <property type="project" value="UniProtKB-SubCell"/>
</dbReference>
<dbReference type="SUPFAM" id="SSF81606">
    <property type="entry name" value="PP2C-like"/>
    <property type="match status" value="1"/>
</dbReference>
<comment type="caution">
    <text evidence="5">The sequence shown here is derived from an EMBL/GenBank/DDBJ whole genome shotgun (WGS) entry which is preliminary data.</text>
</comment>
<organism evidence="5 6">
    <name type="scientific">Pseudocohnilembus persalinus</name>
    <name type="common">Ciliate</name>
    <dbReference type="NCBI Taxonomy" id="266149"/>
    <lineage>
        <taxon>Eukaryota</taxon>
        <taxon>Sar</taxon>
        <taxon>Alveolata</taxon>
        <taxon>Ciliophora</taxon>
        <taxon>Intramacronucleata</taxon>
        <taxon>Oligohymenophorea</taxon>
        <taxon>Scuticociliatia</taxon>
        <taxon>Philasterida</taxon>
        <taxon>Pseudocohnilembidae</taxon>
        <taxon>Pseudocohnilembus</taxon>
    </lineage>
</organism>
<feature type="region of interest" description="Disordered" evidence="3">
    <location>
        <begin position="307"/>
        <end position="326"/>
    </location>
</feature>
<dbReference type="Gene3D" id="3.60.40.10">
    <property type="entry name" value="PPM-type phosphatase domain"/>
    <property type="match status" value="1"/>
</dbReference>
<dbReference type="OrthoDB" id="10264738at2759"/>
<dbReference type="InterPro" id="IPR036457">
    <property type="entry name" value="PPM-type-like_dom_sf"/>
</dbReference>
<keyword evidence="2" id="KW-0472">Membrane</keyword>
<dbReference type="CDD" id="cd00143">
    <property type="entry name" value="PP2Cc"/>
    <property type="match status" value="1"/>
</dbReference>
<evidence type="ECO:0000313" key="5">
    <source>
        <dbReference type="EMBL" id="KRX04620.1"/>
    </source>
</evidence>
<gene>
    <name evidence="5" type="ORF">PPERSA_04435</name>
</gene>
<dbReference type="PROSITE" id="PS51746">
    <property type="entry name" value="PPM_2"/>
    <property type="match status" value="1"/>
</dbReference>
<dbReference type="PANTHER" id="PTHR13832">
    <property type="entry name" value="PROTEIN PHOSPHATASE 2C"/>
    <property type="match status" value="1"/>
</dbReference>
<accession>A0A0V0QQY8</accession>
<evidence type="ECO:0000256" key="1">
    <source>
        <dbReference type="ARBA" id="ARBA00004370"/>
    </source>
</evidence>
<feature type="domain" description="PPM-type phosphatase" evidence="4">
    <location>
        <begin position="1"/>
        <end position="181"/>
    </location>
</feature>
<evidence type="ECO:0000256" key="2">
    <source>
        <dbReference type="ARBA" id="ARBA00023136"/>
    </source>
</evidence>
<dbReference type="InterPro" id="IPR015655">
    <property type="entry name" value="PP2C"/>
</dbReference>
<proteinExistence type="predicted"/>
<dbReference type="Pfam" id="PF00481">
    <property type="entry name" value="PP2C"/>
    <property type="match status" value="1"/>
</dbReference>
<reference evidence="5 6" key="1">
    <citation type="journal article" date="2015" name="Sci. Rep.">
        <title>Genome of the facultative scuticociliatosis pathogen Pseudocohnilembus persalinus provides insight into its virulence through horizontal gene transfer.</title>
        <authorList>
            <person name="Xiong J."/>
            <person name="Wang G."/>
            <person name="Cheng J."/>
            <person name="Tian M."/>
            <person name="Pan X."/>
            <person name="Warren A."/>
            <person name="Jiang C."/>
            <person name="Yuan D."/>
            <person name="Miao W."/>
        </authorList>
    </citation>
    <scope>NUCLEOTIDE SEQUENCE [LARGE SCALE GENOMIC DNA]</scope>
    <source>
        <strain evidence="5">36N120E</strain>
    </source>
</reference>
<evidence type="ECO:0000259" key="4">
    <source>
        <dbReference type="PROSITE" id="PS51746"/>
    </source>
</evidence>
<dbReference type="GO" id="GO:0004722">
    <property type="term" value="F:protein serine/threonine phosphatase activity"/>
    <property type="evidence" value="ECO:0007669"/>
    <property type="project" value="InterPro"/>
</dbReference>
<protein>
    <submittedName>
        <fullName evidence="5">Protein phosphatase 2C (PP2C)-like domain</fullName>
    </submittedName>
</protein>
<feature type="region of interest" description="Disordered" evidence="3">
    <location>
        <begin position="266"/>
        <end position="290"/>
    </location>
</feature>
<dbReference type="InterPro" id="IPR001932">
    <property type="entry name" value="PPM-type_phosphatase-like_dom"/>
</dbReference>
<feature type="region of interest" description="Disordered" evidence="3">
    <location>
        <begin position="424"/>
        <end position="455"/>
    </location>
</feature>
<dbReference type="SMART" id="SM00332">
    <property type="entry name" value="PP2Cc"/>
    <property type="match status" value="1"/>
</dbReference>
<sequence>MGINDLHGGSTALVAIIKQDTLYIVNVGDSQAKMFKTDKSLKAMNRRHIVGDESEKNMLQNKGAVIFDRGNIERINGKLAVSRSFGDKEYKQFISSVPETTTFKLENDDKYLLLASDGLWDCMKDEEVVKLINKFEQDKDLQCKNDNNQKLSLSRYLLDQASDMAGSLTKKDNMTLVIIDIQMLIQEQQNFNIIDKTAINDYSNVIDNQNNDLKNIQSLSNFDFPQPQNKNNKIQTDIENINKFSQMEIESSGKISIDNINNNQQNNNFCFNNNNGSSDSPSKNINNNQNKNINLNISESIKQNFNSDNGIQEYNQDSSKNQTDYQNQENIHCLQNNKYIDPAIKKINLSQNQENEILSVSKEKSKGNFSFGEGFMTNSNGSDNDQNKKQQQQQQEKTKIQELNTIISQNNISQYNNLNSCNSKSKNNFNFSPVNSNNGENNENIQNQGTSKPKSYFYIETNKFEEEDEDRL</sequence>
<dbReference type="InParanoid" id="A0A0V0QQY8"/>
<evidence type="ECO:0000313" key="6">
    <source>
        <dbReference type="Proteomes" id="UP000054937"/>
    </source>
</evidence>
<name>A0A0V0QQY8_PSEPJ</name>
<evidence type="ECO:0000256" key="3">
    <source>
        <dbReference type="SAM" id="MobiDB-lite"/>
    </source>
</evidence>
<feature type="compositionally biased region" description="Low complexity" evidence="3">
    <location>
        <begin position="424"/>
        <end position="449"/>
    </location>
</feature>
<comment type="subcellular location">
    <subcellularLocation>
        <location evidence="1">Membrane</location>
    </subcellularLocation>
</comment>
<feature type="compositionally biased region" description="Low complexity" evidence="3">
    <location>
        <begin position="266"/>
        <end position="275"/>
    </location>
</feature>